<evidence type="ECO:0000313" key="8">
    <source>
        <dbReference type="EMBL" id="CAI5437562.1"/>
    </source>
</evidence>
<dbReference type="GO" id="GO:0005634">
    <property type="term" value="C:nucleus"/>
    <property type="evidence" value="ECO:0007669"/>
    <property type="project" value="UniProtKB-SubCell"/>
</dbReference>
<keyword evidence="5 6" id="KW-0539">Nucleus</keyword>
<dbReference type="Pfam" id="PF02045">
    <property type="entry name" value="CBFB_NFYA"/>
    <property type="match status" value="1"/>
</dbReference>
<dbReference type="SMART" id="SM00521">
    <property type="entry name" value="CBF"/>
    <property type="match status" value="1"/>
</dbReference>
<feature type="region of interest" description="Disordered" evidence="7">
    <location>
        <begin position="202"/>
        <end position="227"/>
    </location>
</feature>
<keyword evidence="2 6" id="KW-0805">Transcription regulation</keyword>
<dbReference type="InterPro" id="IPR001289">
    <property type="entry name" value="NFYA"/>
</dbReference>
<evidence type="ECO:0000256" key="4">
    <source>
        <dbReference type="ARBA" id="ARBA00023163"/>
    </source>
</evidence>
<comment type="function">
    <text evidence="6">Component of the sequence-specific heterotrimeric transcription factor (NF-Y) which specifically recognizes a 5'-CCAAT-3' box motif found in the promoters of its target genes.</text>
</comment>
<keyword evidence="3 6" id="KW-0238">DNA-binding</keyword>
<comment type="caution">
    <text evidence="8">The sequence shown here is derived from an EMBL/GenBank/DDBJ whole genome shotgun (WGS) entry which is preliminary data.</text>
</comment>
<dbReference type="PROSITE" id="PS51152">
    <property type="entry name" value="NFYA_HAP2_2"/>
    <property type="match status" value="1"/>
</dbReference>
<evidence type="ECO:0000256" key="6">
    <source>
        <dbReference type="RuleBase" id="RU367155"/>
    </source>
</evidence>
<dbReference type="PRINTS" id="PR00616">
    <property type="entry name" value="CCAATSUBUNTB"/>
</dbReference>
<dbReference type="OrthoDB" id="1097733at2759"/>
<feature type="compositionally biased region" description="Pro residues" evidence="7">
    <location>
        <begin position="95"/>
        <end position="105"/>
    </location>
</feature>
<protein>
    <recommendedName>
        <fullName evidence="6">Nuclear transcription factor Y subunit</fullName>
    </recommendedName>
</protein>
<evidence type="ECO:0000256" key="2">
    <source>
        <dbReference type="ARBA" id="ARBA00023015"/>
    </source>
</evidence>
<accession>A0A9P1I3J9</accession>
<dbReference type="GO" id="GO:0003700">
    <property type="term" value="F:DNA-binding transcription factor activity"/>
    <property type="evidence" value="ECO:0007669"/>
    <property type="project" value="UniProtKB-UniRule"/>
</dbReference>
<evidence type="ECO:0000256" key="1">
    <source>
        <dbReference type="ARBA" id="ARBA00004123"/>
    </source>
</evidence>
<feature type="compositionally biased region" description="Basic and acidic residues" evidence="7">
    <location>
        <begin position="202"/>
        <end position="220"/>
    </location>
</feature>
<dbReference type="Gene3D" id="6.10.250.2430">
    <property type="match status" value="1"/>
</dbReference>
<comment type="subcellular location">
    <subcellularLocation>
        <location evidence="1 6">Nucleus</location>
    </subcellularLocation>
</comment>
<dbReference type="GO" id="GO:0003677">
    <property type="term" value="F:DNA binding"/>
    <property type="evidence" value="ECO:0007669"/>
    <property type="project" value="UniProtKB-KW"/>
</dbReference>
<organism evidence="8 9">
    <name type="scientific">Caenorhabditis angaria</name>
    <dbReference type="NCBI Taxonomy" id="860376"/>
    <lineage>
        <taxon>Eukaryota</taxon>
        <taxon>Metazoa</taxon>
        <taxon>Ecdysozoa</taxon>
        <taxon>Nematoda</taxon>
        <taxon>Chromadorea</taxon>
        <taxon>Rhabditida</taxon>
        <taxon>Rhabditina</taxon>
        <taxon>Rhabditomorpha</taxon>
        <taxon>Rhabditoidea</taxon>
        <taxon>Rhabditidae</taxon>
        <taxon>Peloderinae</taxon>
        <taxon>Caenorhabditis</taxon>
    </lineage>
</organism>
<evidence type="ECO:0000256" key="7">
    <source>
        <dbReference type="SAM" id="MobiDB-lite"/>
    </source>
</evidence>
<dbReference type="AlphaFoldDB" id="A0A9P1I3J9"/>
<proteinExistence type="inferred from homology"/>
<sequence length="326" mass="37248">MCGLISQPINARPFFLMSKDKHDRGLPPPMFRFMPASSSTLKSYEPGPLKDPLTNKVMSNYYERKRPTGNPTLAAKKPKTIVENQPGTFKAPLPKQIPPQVPPTPSSSQAQKPAQNQPTIQISLYQDKPDSISIGKNGETTSSSTKIELPPDLKLFQILLEFNGRTLTFVVPMPDGSTIEDVRNSLPEQFSELATAFIREEEEKQKKEQNKKEEVKKPEENSQVAEDENGAFYVNPKQYHRIMKRRMDRQKLIEAGRMPISRQKYLHESRHRHALNRVRQEDGRFSQKIETNGENVKRSESSESMYREPNKITNTYVDIRPAPTSI</sequence>
<name>A0A9P1I3J9_9PELO</name>
<evidence type="ECO:0000256" key="5">
    <source>
        <dbReference type="ARBA" id="ARBA00023242"/>
    </source>
</evidence>
<dbReference type="Proteomes" id="UP001152747">
    <property type="component" value="Unassembled WGS sequence"/>
</dbReference>
<reference evidence="8" key="1">
    <citation type="submission" date="2022-11" db="EMBL/GenBank/DDBJ databases">
        <authorList>
            <person name="Kikuchi T."/>
        </authorList>
    </citation>
    <scope>NUCLEOTIDE SEQUENCE</scope>
    <source>
        <strain evidence="8">PS1010</strain>
    </source>
</reference>
<feature type="region of interest" description="Disordered" evidence="7">
    <location>
        <begin position="84"/>
        <end position="117"/>
    </location>
</feature>
<dbReference type="PANTHER" id="PTHR12632">
    <property type="entry name" value="TRANSCRIPTION FACTOR NF-Y ALPHA-RELATED"/>
    <property type="match status" value="1"/>
</dbReference>
<comment type="subunit">
    <text evidence="6">Heterotrimer.</text>
</comment>
<dbReference type="EMBL" id="CANHGI010000001">
    <property type="protein sequence ID" value="CAI5437562.1"/>
    <property type="molecule type" value="Genomic_DNA"/>
</dbReference>
<evidence type="ECO:0000313" key="9">
    <source>
        <dbReference type="Proteomes" id="UP001152747"/>
    </source>
</evidence>
<keyword evidence="9" id="KW-1185">Reference proteome</keyword>
<gene>
    <name evidence="8" type="ORF">CAMP_LOCUS199</name>
</gene>
<comment type="similarity">
    <text evidence="6">Belongs to the NFYA/HAP2 subunit family.</text>
</comment>
<evidence type="ECO:0000256" key="3">
    <source>
        <dbReference type="ARBA" id="ARBA00023125"/>
    </source>
</evidence>
<keyword evidence="4 6" id="KW-0804">Transcription</keyword>